<dbReference type="InterPro" id="IPR000030">
    <property type="entry name" value="PPE_dom"/>
</dbReference>
<dbReference type="PANTHER" id="PTHR46766:SF1">
    <property type="entry name" value="GLUTAMINE-RICH PROTEIN 2"/>
    <property type="match status" value="1"/>
</dbReference>
<evidence type="ECO:0000313" key="5">
    <source>
        <dbReference type="EMBL" id="BCO36488.1"/>
    </source>
</evidence>
<sequence length="529" mass="53409">MSAPVWMALPPEVHSALLSAGPGPGPLLAAAGAWNSLSTEYASVAEELSAIVAGVQAGAWQGPSAESYVGAHMPYLAWLAQASATSAAAATGLETAAAAYTSALAAMPTLAELAANHAVHAVLVATNFFGINTIPIALNEADYVRMWIQAATTMATYQAVSSAAVASTPQTAPAPQIQKSQSTANDSGGAPDPTVDNPIDDLIANFLKNFGINWDPANGTVNGLPYDSYTNPADPMWWVVRALELFEDFQQFGVDLVQNPAAAFQYLVELALFDWPTHIAQLTGLNPTQQLLAVVIGAALTPAGAVGGFAGLTGLAAMPPAVPVVAPAAEPASAPTALPAVAMAPTLPAPAGAPAPAPTPTTASAASSVGGSAPPTFPSATASAAGFVPPYAVGPPGIGVGTGMSASASSSAKRKAPEPDSAAAAAAAAARQQARARRRRRARERGVSDEFMAMDVDVDPDWGPPKEEEPAAATAASDTGAGALGLTRRARERSRTAAAGLTTLPGDEFGEGPRMPMLPGTWDQEADDG</sequence>
<feature type="domain" description="PPE-PPW subfamily C-terminal" evidence="4">
    <location>
        <begin position="475"/>
        <end position="522"/>
    </location>
</feature>
<dbReference type="SUPFAM" id="SSF140459">
    <property type="entry name" value="PE/PPE dimer-like"/>
    <property type="match status" value="1"/>
</dbReference>
<reference evidence="5 6" key="1">
    <citation type="submission" date="2020-12" db="EMBL/GenBank/DDBJ databases">
        <title>Complete genome sequence of Mycobacterium heckeshornense JCM 15655T, closely related to a pathogenic non-tuberculous mycobacterial species Mycobacterium xenopi.</title>
        <authorList>
            <person name="Yoshida M."/>
            <person name="Fukano H."/>
            <person name="Asakura T."/>
            <person name="Suzuki M."/>
            <person name="Hoshino Y."/>
        </authorList>
    </citation>
    <scope>NUCLEOTIDE SEQUENCE [LARGE SCALE GENOMIC DNA]</scope>
    <source>
        <strain evidence="5 6">JCM 15655</strain>
    </source>
</reference>
<dbReference type="GO" id="GO:0052572">
    <property type="term" value="P:response to host immune response"/>
    <property type="evidence" value="ECO:0007669"/>
    <property type="project" value="TreeGrafter"/>
</dbReference>
<feature type="compositionally biased region" description="Polar residues" evidence="2">
    <location>
        <begin position="170"/>
        <end position="186"/>
    </location>
</feature>
<name>A0A2G8B317_9MYCO</name>
<evidence type="ECO:0000313" key="6">
    <source>
        <dbReference type="Proteomes" id="UP000595446"/>
    </source>
</evidence>
<dbReference type="AlphaFoldDB" id="A0A2G8B317"/>
<keyword evidence="6" id="KW-1185">Reference proteome</keyword>
<organism evidence="5 6">
    <name type="scientific">Mycobacterium heckeshornense</name>
    <dbReference type="NCBI Taxonomy" id="110505"/>
    <lineage>
        <taxon>Bacteria</taxon>
        <taxon>Bacillati</taxon>
        <taxon>Actinomycetota</taxon>
        <taxon>Actinomycetes</taxon>
        <taxon>Mycobacteriales</taxon>
        <taxon>Mycobacteriaceae</taxon>
        <taxon>Mycobacterium</taxon>
    </lineage>
</organism>
<dbReference type="Pfam" id="PF18878">
    <property type="entry name" value="PPE-PPW"/>
    <property type="match status" value="1"/>
</dbReference>
<dbReference type="InterPro" id="IPR038332">
    <property type="entry name" value="PPE_sf"/>
</dbReference>
<evidence type="ECO:0000256" key="1">
    <source>
        <dbReference type="ARBA" id="ARBA00010652"/>
    </source>
</evidence>
<comment type="similarity">
    <text evidence="1">Belongs to the mycobacterial PPE family.</text>
</comment>
<dbReference type="Proteomes" id="UP000595446">
    <property type="component" value="Chromosome"/>
</dbReference>
<feature type="compositionally biased region" description="Low complexity" evidence="2">
    <location>
        <begin position="471"/>
        <end position="487"/>
    </location>
</feature>
<feature type="compositionally biased region" description="Basic residues" evidence="2">
    <location>
        <begin position="434"/>
        <end position="443"/>
    </location>
</feature>
<feature type="region of interest" description="Disordered" evidence="2">
    <location>
        <begin position="351"/>
        <end position="374"/>
    </location>
</feature>
<gene>
    <name evidence="5" type="primary">PPE3_1</name>
    <name evidence="5" type="ORF">MHEC_29210</name>
</gene>
<dbReference type="InterPro" id="IPR043641">
    <property type="entry name" value="PPE-PPW_C"/>
</dbReference>
<dbReference type="RefSeq" id="WP_048891791.1">
    <property type="nucleotide sequence ID" value="NZ_AP024237.1"/>
</dbReference>
<dbReference type="Pfam" id="PF00823">
    <property type="entry name" value="PPE"/>
    <property type="match status" value="1"/>
</dbReference>
<dbReference type="Gene3D" id="1.20.1260.20">
    <property type="entry name" value="PPE superfamily"/>
    <property type="match status" value="1"/>
</dbReference>
<proteinExistence type="inferred from homology"/>
<protein>
    <submittedName>
        <fullName evidence="5">Putative PPE family protein PPE3</fullName>
    </submittedName>
</protein>
<dbReference type="OrthoDB" id="4753487at2"/>
<feature type="region of interest" description="Disordered" evidence="2">
    <location>
        <begin position="403"/>
        <end position="529"/>
    </location>
</feature>
<dbReference type="PANTHER" id="PTHR46766">
    <property type="entry name" value="GLUTAMINE-RICH PROTEIN 2"/>
    <property type="match status" value="1"/>
</dbReference>
<dbReference type="FunFam" id="1.20.1260.20:FF:000001">
    <property type="entry name" value="PPE family protein PPE41"/>
    <property type="match status" value="1"/>
</dbReference>
<feature type="region of interest" description="Disordered" evidence="2">
    <location>
        <begin position="170"/>
        <end position="194"/>
    </location>
</feature>
<evidence type="ECO:0000256" key="2">
    <source>
        <dbReference type="SAM" id="MobiDB-lite"/>
    </source>
</evidence>
<evidence type="ECO:0000259" key="3">
    <source>
        <dbReference type="Pfam" id="PF00823"/>
    </source>
</evidence>
<dbReference type="EMBL" id="AP024237">
    <property type="protein sequence ID" value="BCO36488.1"/>
    <property type="molecule type" value="Genomic_DNA"/>
</dbReference>
<accession>A0A2G8B317</accession>
<evidence type="ECO:0000259" key="4">
    <source>
        <dbReference type="Pfam" id="PF18878"/>
    </source>
</evidence>
<feature type="domain" description="PPE" evidence="3">
    <location>
        <begin position="6"/>
        <end position="168"/>
    </location>
</feature>
<feature type="compositionally biased region" description="Low complexity" evidence="2">
    <location>
        <begin position="360"/>
        <end position="374"/>
    </location>
</feature>
<feature type="compositionally biased region" description="Low complexity" evidence="2">
    <location>
        <begin position="422"/>
        <end position="433"/>
    </location>
</feature>